<dbReference type="AlphaFoldDB" id="A0A3P8VWE4"/>
<dbReference type="Pfam" id="PF04103">
    <property type="entry name" value="CD20"/>
    <property type="match status" value="1"/>
</dbReference>
<protein>
    <submittedName>
        <fullName evidence="7">Transmembrane protein 176l.2</fullName>
    </submittedName>
</protein>
<feature type="transmembrane region" description="Helical" evidence="6">
    <location>
        <begin position="57"/>
        <end position="79"/>
    </location>
</feature>
<dbReference type="InterPro" id="IPR030417">
    <property type="entry name" value="MS4A"/>
</dbReference>
<keyword evidence="8" id="KW-1185">Reference proteome</keyword>
<dbReference type="Ensembl" id="ENSCSET00000018893.1">
    <property type="protein sequence ID" value="ENSCSEP00000018662.1"/>
    <property type="gene ID" value="ENSCSEG00000011957.1"/>
</dbReference>
<feature type="transmembrane region" description="Helical" evidence="6">
    <location>
        <begin position="186"/>
        <end position="209"/>
    </location>
</feature>
<comment type="subcellular location">
    <subcellularLocation>
        <location evidence="1">Membrane</location>
        <topology evidence="1">Multi-pass membrane protein</topology>
    </subcellularLocation>
</comment>
<dbReference type="KEGG" id="csem:103388825"/>
<dbReference type="GeneTree" id="ENSGT00510000051675"/>
<accession>A0A3P8VWE4</accession>
<keyword evidence="5 6" id="KW-0472">Membrane</keyword>
<dbReference type="OrthoDB" id="8951938at2759"/>
<evidence type="ECO:0000256" key="6">
    <source>
        <dbReference type="SAM" id="Phobius"/>
    </source>
</evidence>
<dbReference type="RefSeq" id="XP_008322238.1">
    <property type="nucleotide sequence ID" value="XM_008324016.3"/>
</dbReference>
<dbReference type="GO" id="GO:0016020">
    <property type="term" value="C:membrane"/>
    <property type="evidence" value="ECO:0007669"/>
    <property type="project" value="UniProtKB-SubCell"/>
</dbReference>
<feature type="transmembrane region" description="Helical" evidence="6">
    <location>
        <begin position="91"/>
        <end position="108"/>
    </location>
</feature>
<dbReference type="PANTHER" id="PTHR23320">
    <property type="entry name" value="MEMBRANE-SPANNING 4-DOMAINS SUBFAMILY A MS4A -RELATED"/>
    <property type="match status" value="1"/>
</dbReference>
<sequence length="239" mass="26268">MSVSMTKGEGVTMFTLTFDPQSNLPPLCQILRALCYSPVCCSVSKHMKSAGGKSQTLLGTIQIMVGLLNIGLGVILMASNTSSWMMDDTKYSVWLGVLFMLFGIMCILSENFPSPCLVTLNVILNMAGVIFAITAITLYIVDLTGLWFRWMCSNDRYDYTDVTLSPESMEKCLEGKHLVVMLSQSIHSVLIVLSVLELCVTISSTVLGIKALVHHNKARLEIADEPALHQPLLEEVNTD</sequence>
<comment type="similarity">
    <text evidence="2">Belongs to the MS4A family.</text>
</comment>
<dbReference type="InterPro" id="IPR007237">
    <property type="entry name" value="CD20-like"/>
</dbReference>
<dbReference type="PANTHER" id="PTHR23320:SF125">
    <property type="entry name" value="TRANSMEMBRANE PROTEIN 176L.1-RELATED"/>
    <property type="match status" value="1"/>
</dbReference>
<evidence type="ECO:0000256" key="3">
    <source>
        <dbReference type="ARBA" id="ARBA00022692"/>
    </source>
</evidence>
<dbReference type="OMA" id="KALCYNP"/>
<keyword evidence="3 6" id="KW-0812">Transmembrane</keyword>
<name>A0A3P8VWE4_CYNSE</name>
<dbReference type="STRING" id="244447.ENSCSEP00000018662"/>
<organism evidence="7 8">
    <name type="scientific">Cynoglossus semilaevis</name>
    <name type="common">Tongue sole</name>
    <dbReference type="NCBI Taxonomy" id="244447"/>
    <lineage>
        <taxon>Eukaryota</taxon>
        <taxon>Metazoa</taxon>
        <taxon>Chordata</taxon>
        <taxon>Craniata</taxon>
        <taxon>Vertebrata</taxon>
        <taxon>Euteleostomi</taxon>
        <taxon>Actinopterygii</taxon>
        <taxon>Neopterygii</taxon>
        <taxon>Teleostei</taxon>
        <taxon>Neoteleostei</taxon>
        <taxon>Acanthomorphata</taxon>
        <taxon>Carangaria</taxon>
        <taxon>Pleuronectiformes</taxon>
        <taxon>Pleuronectoidei</taxon>
        <taxon>Cynoglossidae</taxon>
        <taxon>Cynoglossinae</taxon>
        <taxon>Cynoglossus</taxon>
    </lineage>
</organism>
<evidence type="ECO:0000256" key="1">
    <source>
        <dbReference type="ARBA" id="ARBA00004141"/>
    </source>
</evidence>
<reference evidence="7 8" key="1">
    <citation type="journal article" date="2014" name="Nat. Genet.">
        <title>Whole-genome sequence of a flatfish provides insights into ZW sex chromosome evolution and adaptation to a benthic lifestyle.</title>
        <authorList>
            <person name="Chen S."/>
            <person name="Zhang G."/>
            <person name="Shao C."/>
            <person name="Huang Q."/>
            <person name="Liu G."/>
            <person name="Zhang P."/>
            <person name="Song W."/>
            <person name="An N."/>
            <person name="Chalopin D."/>
            <person name="Volff J.N."/>
            <person name="Hong Y."/>
            <person name="Li Q."/>
            <person name="Sha Z."/>
            <person name="Zhou H."/>
            <person name="Xie M."/>
            <person name="Yu Q."/>
            <person name="Liu Y."/>
            <person name="Xiang H."/>
            <person name="Wang N."/>
            <person name="Wu K."/>
            <person name="Yang C."/>
            <person name="Zhou Q."/>
            <person name="Liao X."/>
            <person name="Yang L."/>
            <person name="Hu Q."/>
            <person name="Zhang J."/>
            <person name="Meng L."/>
            <person name="Jin L."/>
            <person name="Tian Y."/>
            <person name="Lian J."/>
            <person name="Yang J."/>
            <person name="Miao G."/>
            <person name="Liu S."/>
            <person name="Liang Z."/>
            <person name="Yan F."/>
            <person name="Li Y."/>
            <person name="Sun B."/>
            <person name="Zhang H."/>
            <person name="Zhang J."/>
            <person name="Zhu Y."/>
            <person name="Du M."/>
            <person name="Zhao Y."/>
            <person name="Schartl M."/>
            <person name="Tang Q."/>
            <person name="Wang J."/>
        </authorList>
    </citation>
    <scope>NUCLEOTIDE SEQUENCE</scope>
</reference>
<reference evidence="7" key="2">
    <citation type="submission" date="2025-05" db="UniProtKB">
        <authorList>
            <consortium name="Ensembl"/>
        </authorList>
    </citation>
    <scope>IDENTIFICATION</scope>
</reference>
<proteinExistence type="inferred from homology"/>
<keyword evidence="4 6" id="KW-1133">Transmembrane helix</keyword>
<feature type="transmembrane region" description="Helical" evidence="6">
    <location>
        <begin position="120"/>
        <end position="141"/>
    </location>
</feature>
<evidence type="ECO:0000256" key="4">
    <source>
        <dbReference type="ARBA" id="ARBA00022989"/>
    </source>
</evidence>
<evidence type="ECO:0000256" key="2">
    <source>
        <dbReference type="ARBA" id="ARBA00009565"/>
    </source>
</evidence>
<dbReference type="Ensembl" id="ENSCSET00000018900.1">
    <property type="protein sequence ID" value="ENSCSEP00000018669.1"/>
    <property type="gene ID" value="ENSCSEG00000011957.1"/>
</dbReference>
<evidence type="ECO:0000313" key="7">
    <source>
        <dbReference type="Ensembl" id="ENSCSEP00000018662.1"/>
    </source>
</evidence>
<evidence type="ECO:0000256" key="5">
    <source>
        <dbReference type="ARBA" id="ARBA00023136"/>
    </source>
</evidence>
<dbReference type="Proteomes" id="UP000265120">
    <property type="component" value="Chromosome 13"/>
</dbReference>
<evidence type="ECO:0000313" key="8">
    <source>
        <dbReference type="Proteomes" id="UP000265120"/>
    </source>
</evidence>
<dbReference type="GeneID" id="103388825"/>